<protein>
    <submittedName>
        <fullName evidence="1">Uncharacterized protein</fullName>
    </submittedName>
</protein>
<gene>
    <name evidence="1" type="ordered locus">COCOR_01893</name>
</gene>
<reference evidence="1 2" key="1">
    <citation type="journal article" date="2012" name="J. Bacteriol.">
        <title>Complete Genome Sequence of the Fruiting Myxobacterium Corallococcus coralloides DSM 2259.</title>
        <authorList>
            <person name="Huntley S."/>
            <person name="Zhang Y."/>
            <person name="Treuner-Lange A."/>
            <person name="Kneip S."/>
            <person name="Sensen C.W."/>
            <person name="Sogaard-Andersen L."/>
        </authorList>
    </citation>
    <scope>NUCLEOTIDE SEQUENCE [LARGE SCALE GENOMIC DNA]</scope>
    <source>
        <strain evidence="2">ATCC 25202 / DSM 2259 / NBRC 100086 / M2</strain>
    </source>
</reference>
<dbReference type="InParanoid" id="H8MF04"/>
<dbReference type="KEGG" id="ccx:COCOR_01893"/>
<reference evidence="2" key="2">
    <citation type="submission" date="2012-03" db="EMBL/GenBank/DDBJ databases">
        <title>Genome sequence of the fruiting myxobacterium Corallococcus coralloides DSM 2259.</title>
        <authorList>
            <person name="Huntley S."/>
            <person name="Zhang Y."/>
            <person name="Treuner-Lange A."/>
            <person name="Sensen C.W."/>
            <person name="Sogaard-Andersen L."/>
        </authorList>
    </citation>
    <scope>NUCLEOTIDE SEQUENCE [LARGE SCALE GENOMIC DNA]</scope>
    <source>
        <strain evidence="2">ATCC 25202 / DSM 2259 / NBRC 100086 / M2</strain>
    </source>
</reference>
<accession>H8MF04</accession>
<dbReference type="eggNOG" id="ENOG503029U">
    <property type="taxonomic scope" value="Bacteria"/>
</dbReference>
<dbReference type="AlphaFoldDB" id="H8MF04"/>
<dbReference type="HOGENOM" id="CLU_823431_0_0_7"/>
<evidence type="ECO:0000313" key="2">
    <source>
        <dbReference type="Proteomes" id="UP000007587"/>
    </source>
</evidence>
<dbReference type="RefSeq" id="WP_014394739.1">
    <property type="nucleotide sequence ID" value="NC_017030.1"/>
</dbReference>
<sequence>MTKIISKDIHCALCGASHAQHLIASTSTFGTPDLDGRPAGMARSTLTHWVQECPNCGYCAAELSKAHPSARALVQSDSYRALCSDMSAPALATRFLRAALVSEAAGDLSGAGDARLHAAWVADDAGAEQLASQWRSDAADALLASPGATREAGDWRGWQAACVVDILRRAGRAVQARQHAERILDGGASVLVTQVLRFQLAALASGDRLRHTVDQALGRPEAAPGRRTLGDPLLEYLQQNHGQLLTQAERKAMWMDTVQTQEGPRWLTDDPAVLSLLTEGKAGLGRAIEQRLRAELAGELVINRCPKCGALARTSKARQCRQCPHTWRDSPV</sequence>
<dbReference type="Proteomes" id="UP000007587">
    <property type="component" value="Chromosome"/>
</dbReference>
<dbReference type="EMBL" id="CP003389">
    <property type="protein sequence ID" value="AFE04363.1"/>
    <property type="molecule type" value="Genomic_DNA"/>
</dbReference>
<dbReference type="OrthoDB" id="197364at2"/>
<evidence type="ECO:0000313" key="1">
    <source>
        <dbReference type="EMBL" id="AFE04363.1"/>
    </source>
</evidence>
<proteinExistence type="predicted"/>
<keyword evidence="2" id="KW-1185">Reference proteome</keyword>
<name>H8MF04_CORCM</name>
<organism evidence="1 2">
    <name type="scientific">Corallococcus coralloides (strain ATCC 25202 / DSM 2259 / NBRC 100086 / M2)</name>
    <name type="common">Myxococcus coralloides</name>
    <dbReference type="NCBI Taxonomy" id="1144275"/>
    <lineage>
        <taxon>Bacteria</taxon>
        <taxon>Pseudomonadati</taxon>
        <taxon>Myxococcota</taxon>
        <taxon>Myxococcia</taxon>
        <taxon>Myxococcales</taxon>
        <taxon>Cystobacterineae</taxon>
        <taxon>Myxococcaceae</taxon>
        <taxon>Corallococcus</taxon>
    </lineage>
</organism>